<evidence type="ECO:0000259" key="13">
    <source>
        <dbReference type="Pfam" id="PF06991"/>
    </source>
</evidence>
<dbReference type="InterPro" id="IPR002877">
    <property type="entry name" value="RNA_MeTrfase_FtsJ_dom"/>
</dbReference>
<dbReference type="Proteomes" id="UP000663868">
    <property type="component" value="Unassembled WGS sequence"/>
</dbReference>
<feature type="compositionally biased region" description="Basic and acidic residues" evidence="11">
    <location>
        <begin position="77"/>
        <end position="93"/>
    </location>
</feature>
<comment type="similarity">
    <text evidence="1">Belongs to the MFAP1 family.</text>
</comment>
<evidence type="ECO:0000256" key="6">
    <source>
        <dbReference type="ARBA" id="ARBA00022691"/>
    </source>
</evidence>
<feature type="coiled-coil region" evidence="10">
    <location>
        <begin position="311"/>
        <end position="347"/>
    </location>
</feature>
<feature type="compositionally biased region" description="Basic and acidic residues" evidence="11">
    <location>
        <begin position="234"/>
        <end position="249"/>
    </location>
</feature>
<evidence type="ECO:0000256" key="1">
    <source>
        <dbReference type="ARBA" id="ARBA00008155"/>
    </source>
</evidence>
<protein>
    <recommendedName>
        <fullName evidence="9">Putative tRNA (cytidine(32)/guanosine(34)-2'-O)-methyltransferase</fullName>
        <ecNumber evidence="9">2.1.1.205</ecNumber>
    </recommendedName>
    <alternativeName>
        <fullName evidence="9">2'-O-ribose RNA methyltransferase TRM7 homolog</fullName>
    </alternativeName>
</protein>
<name>A0A819K9R6_9BILA</name>
<evidence type="ECO:0000256" key="7">
    <source>
        <dbReference type="ARBA" id="ARBA00022694"/>
    </source>
</evidence>
<feature type="compositionally biased region" description="Acidic residues" evidence="11">
    <location>
        <begin position="160"/>
        <end position="172"/>
    </location>
</feature>
<proteinExistence type="inferred from homology"/>
<comment type="subcellular location">
    <subcellularLocation>
        <location evidence="9">Cytoplasm</location>
    </subcellularLocation>
</comment>
<comment type="catalytic activity">
    <reaction evidence="8 9">
        <text>cytidine(32)/guanosine(34) in tRNA + 2 S-adenosyl-L-methionine = 2'-O-methylcytidine(32)/2'-O-methylguanosine(34) in tRNA + 2 S-adenosyl-L-homocysteine + 2 H(+)</text>
        <dbReference type="Rhea" id="RHEA:42396"/>
        <dbReference type="Rhea" id="RHEA-COMP:10246"/>
        <dbReference type="Rhea" id="RHEA-COMP:10247"/>
        <dbReference type="ChEBI" id="CHEBI:15378"/>
        <dbReference type="ChEBI" id="CHEBI:57856"/>
        <dbReference type="ChEBI" id="CHEBI:59789"/>
        <dbReference type="ChEBI" id="CHEBI:74269"/>
        <dbReference type="ChEBI" id="CHEBI:74445"/>
        <dbReference type="ChEBI" id="CHEBI:74495"/>
        <dbReference type="ChEBI" id="CHEBI:82748"/>
        <dbReference type="EC" id="2.1.1.205"/>
    </reaction>
</comment>
<dbReference type="GO" id="GO:0002128">
    <property type="term" value="P:tRNA nucleoside ribose methylation"/>
    <property type="evidence" value="ECO:0007669"/>
    <property type="project" value="UniProtKB-UniRule"/>
</dbReference>
<dbReference type="AlphaFoldDB" id="A0A819K9R6"/>
<evidence type="ECO:0000256" key="11">
    <source>
        <dbReference type="SAM" id="MobiDB-lite"/>
    </source>
</evidence>
<evidence type="ECO:0000256" key="2">
    <source>
        <dbReference type="ARBA" id="ARBA00022490"/>
    </source>
</evidence>
<dbReference type="Gene3D" id="3.40.50.150">
    <property type="entry name" value="Vaccinia Virus protein VP39"/>
    <property type="match status" value="1"/>
</dbReference>
<evidence type="ECO:0000256" key="4">
    <source>
        <dbReference type="ARBA" id="ARBA00022603"/>
    </source>
</evidence>
<dbReference type="InterPro" id="IPR015507">
    <property type="entry name" value="rRNA-MeTfrase_E"/>
</dbReference>
<dbReference type="PANTHER" id="PTHR15327">
    <property type="entry name" value="MICROFIBRIL-ASSOCIATED PROTEIN"/>
    <property type="match status" value="1"/>
</dbReference>
<dbReference type="InterPro" id="IPR029063">
    <property type="entry name" value="SAM-dependent_MTases_sf"/>
</dbReference>
<feature type="domain" description="Micro-fibrillar-associated protein 1 C-terminal" evidence="13">
    <location>
        <begin position="218"/>
        <end position="429"/>
    </location>
</feature>
<feature type="binding site" evidence="9">
    <location>
        <position position="510"/>
    </location>
    <ligand>
        <name>S-adenosyl-L-methionine</name>
        <dbReference type="ChEBI" id="CHEBI:59789"/>
    </ligand>
</feature>
<evidence type="ECO:0000256" key="10">
    <source>
        <dbReference type="SAM" id="Coils"/>
    </source>
</evidence>
<evidence type="ECO:0000256" key="8">
    <source>
        <dbReference type="ARBA" id="ARBA00048902"/>
    </source>
</evidence>
<dbReference type="GO" id="GO:0106340">
    <property type="term" value="F:tRNA (guanosine(34)-2'-O)-methyltransferase activity"/>
    <property type="evidence" value="ECO:0007669"/>
    <property type="project" value="UniProtKB-ARBA"/>
</dbReference>
<evidence type="ECO:0000256" key="3">
    <source>
        <dbReference type="ARBA" id="ARBA00022552"/>
    </source>
</evidence>
<evidence type="ECO:0000256" key="9">
    <source>
        <dbReference type="HAMAP-Rule" id="MF_03162"/>
    </source>
</evidence>
<sequence>MIDIDEGFFKAPSLSTAGAISVRNAKGQLVTQKVKVHRYVAGKRPDFAGPVHVSDDEDEEEQQQLQEQPKAPSVTRMEQEDRRIRRLQAREVHEDDDERDRIHRHRRIIDPEILQQSSEDEEEEEQEQRHDEEEEDDDDDADRMDLDDKIPSTRVKMDIESSDDDEEMNEEEIERRRQRLLMKAKEKEEELLQVEDEKEPEQEESEPSEESESEEEDEEEDDDGMPRLKPVFVRKTDRRTVAERKAEEKHEIQLEIEQKRLAHQRKMQTKRIVEEAIKQEEMKKTEESGGIQCDFNTDDEDGEVAYDAWKLRELERLKRDRKERDEREREQQELERWRNMTEEERQAELRKNGKTITNAAPKAKYKFLQKYYHRGAFFMDKDEDILKRDYSAPTLEDHFNKTILPKVMQVKNFGMAGRTKYTHLVDQDTTSSQSRWASDKQSYTKFHQEHGGGLKQMGKSTKDKRDIYYRLAKEQGLRARSAFKLLQINSEFNILNDNVKRVVDLCAAPGSWSQVLSRTLYKTDSVDDQVKIVAVDLQTMAPLPGVEQIKGDITKRSTIEEILNCFQTSEKKMNKADLVICDGAPDVTGLHDIDEFVQGNLVLAALNICLHVLNDNGNFVSKIFRTKNIDLLYQQLKLFFDDVVIAKPRSSRNSSVESFIVCRQFHLPDNFIPNIDEPFIYTYERTLNSTQEKSSFIIPFIACGSLDGFDSDKTYPLEQEQVYIEPIQPPIHPAYEEACALKKNKKLPITSS</sequence>
<evidence type="ECO:0000313" key="15">
    <source>
        <dbReference type="Proteomes" id="UP000663868"/>
    </source>
</evidence>
<dbReference type="Pfam" id="PF06991">
    <property type="entry name" value="MFAP1"/>
    <property type="match status" value="1"/>
</dbReference>
<keyword evidence="10" id="KW-0175">Coiled coil</keyword>
<keyword evidence="7 9" id="KW-0819">tRNA processing</keyword>
<feature type="compositionally biased region" description="Acidic residues" evidence="11">
    <location>
        <begin position="118"/>
        <end position="142"/>
    </location>
</feature>
<gene>
    <name evidence="14" type="ORF">KXQ929_LOCUS25234</name>
</gene>
<dbReference type="HAMAP" id="MF_01547">
    <property type="entry name" value="RNA_methyltr_E"/>
    <property type="match status" value="1"/>
</dbReference>
<organism evidence="14 15">
    <name type="scientific">Adineta steineri</name>
    <dbReference type="NCBI Taxonomy" id="433720"/>
    <lineage>
        <taxon>Eukaryota</taxon>
        <taxon>Metazoa</taxon>
        <taxon>Spiralia</taxon>
        <taxon>Gnathifera</taxon>
        <taxon>Rotifera</taxon>
        <taxon>Eurotatoria</taxon>
        <taxon>Bdelloidea</taxon>
        <taxon>Adinetida</taxon>
        <taxon>Adinetidae</taxon>
        <taxon>Adineta</taxon>
    </lineage>
</organism>
<feature type="region of interest" description="Disordered" evidence="11">
    <location>
        <begin position="41"/>
        <end position="249"/>
    </location>
</feature>
<comment type="caution">
    <text evidence="14">The sequence shown here is derived from an EMBL/GenBank/DDBJ whole genome shotgun (WGS) entry which is preliminary data.</text>
</comment>
<evidence type="ECO:0000313" key="14">
    <source>
        <dbReference type="EMBL" id="CAF3944442.1"/>
    </source>
</evidence>
<keyword evidence="6 9" id="KW-0949">S-adenosyl-L-methionine</keyword>
<dbReference type="GO" id="GO:0002181">
    <property type="term" value="P:cytoplasmic translation"/>
    <property type="evidence" value="ECO:0007669"/>
    <property type="project" value="UniProtKB-UniRule"/>
</dbReference>
<keyword evidence="5 9" id="KW-0808">Transferase</keyword>
<dbReference type="GO" id="GO:0005737">
    <property type="term" value="C:cytoplasm"/>
    <property type="evidence" value="ECO:0007669"/>
    <property type="project" value="UniProtKB-SubCell"/>
</dbReference>
<feature type="active site" description="Proton acceptor" evidence="9">
    <location>
        <position position="622"/>
    </location>
</feature>
<reference evidence="14" key="1">
    <citation type="submission" date="2021-02" db="EMBL/GenBank/DDBJ databases">
        <authorList>
            <person name="Nowell W R."/>
        </authorList>
    </citation>
    <scope>NUCLEOTIDE SEQUENCE</scope>
</reference>
<keyword evidence="4 9" id="KW-0489">Methyltransferase</keyword>
<keyword evidence="3" id="KW-0698">rRNA processing</keyword>
<keyword evidence="2 9" id="KW-0963">Cytoplasm</keyword>
<feature type="binding site" evidence="9">
    <location>
        <position position="552"/>
    </location>
    <ligand>
        <name>S-adenosyl-L-methionine</name>
        <dbReference type="ChEBI" id="CHEBI:59789"/>
    </ligand>
</feature>
<dbReference type="SUPFAM" id="SSF53335">
    <property type="entry name" value="S-adenosyl-L-methionine-dependent methyltransferases"/>
    <property type="match status" value="1"/>
</dbReference>
<dbReference type="GO" id="GO:0006364">
    <property type="term" value="P:rRNA processing"/>
    <property type="evidence" value="ECO:0007669"/>
    <property type="project" value="UniProtKB-KW"/>
</dbReference>
<feature type="binding site" evidence="9">
    <location>
        <position position="512"/>
    </location>
    <ligand>
        <name>S-adenosyl-L-methionine</name>
        <dbReference type="ChEBI" id="CHEBI:59789"/>
    </ligand>
</feature>
<comment type="similarity">
    <text evidence="9">Belongs to the class I-like SAM-binding methyltransferase superfamily. RNA methyltransferase RlmE family. TRM7 subfamily.</text>
</comment>
<dbReference type="InterPro" id="IPR009730">
    <property type="entry name" value="MFAP1_C"/>
</dbReference>
<comment type="function">
    <text evidence="9">Methylates the 2'-O-ribose of nucleotides at positions 32 and 34 of the tRNA anticodon loop of substrate tRNAs.</text>
</comment>
<accession>A0A819K9R6</accession>
<dbReference type="InterPro" id="IPR033194">
    <property type="entry name" value="MFAP1"/>
</dbReference>
<feature type="compositionally biased region" description="Acidic residues" evidence="11">
    <location>
        <begin position="191"/>
        <end position="223"/>
    </location>
</feature>
<dbReference type="EC" id="2.1.1.205" evidence="9"/>
<evidence type="ECO:0000259" key="12">
    <source>
        <dbReference type="Pfam" id="PF01728"/>
    </source>
</evidence>
<dbReference type="HAMAP" id="MF_03162">
    <property type="entry name" value="RNA_methyltr_E_TRM7"/>
    <property type="match status" value="1"/>
</dbReference>
<dbReference type="FunFam" id="3.40.50.150:FF:000220">
    <property type="entry name" value="CAMK protein kinase"/>
    <property type="match status" value="1"/>
</dbReference>
<feature type="compositionally biased region" description="Basic and acidic residues" evidence="11">
    <location>
        <begin position="143"/>
        <end position="159"/>
    </location>
</feature>
<dbReference type="EMBL" id="CAJOBB010002168">
    <property type="protein sequence ID" value="CAF3944442.1"/>
    <property type="molecule type" value="Genomic_DNA"/>
</dbReference>
<feature type="binding site" evidence="9">
    <location>
        <position position="582"/>
    </location>
    <ligand>
        <name>S-adenosyl-L-methionine</name>
        <dbReference type="ChEBI" id="CHEBI:59789"/>
    </ligand>
</feature>
<dbReference type="InterPro" id="IPR028590">
    <property type="entry name" value="RNA_methyltr_E_TRM7"/>
</dbReference>
<feature type="domain" description="Ribosomal RNA methyltransferase FtsJ" evidence="12">
    <location>
        <begin position="478"/>
        <end position="665"/>
    </location>
</feature>
<evidence type="ECO:0000256" key="5">
    <source>
        <dbReference type="ARBA" id="ARBA00022679"/>
    </source>
</evidence>
<dbReference type="Pfam" id="PF01728">
    <property type="entry name" value="FtsJ"/>
    <property type="match status" value="1"/>
</dbReference>
<feature type="binding site" evidence="9">
    <location>
        <position position="536"/>
    </location>
    <ligand>
        <name>S-adenosyl-L-methionine</name>
        <dbReference type="ChEBI" id="CHEBI:59789"/>
    </ligand>
</feature>